<dbReference type="EMBL" id="BARW01012460">
    <property type="protein sequence ID" value="GAI84343.1"/>
    <property type="molecule type" value="Genomic_DNA"/>
</dbReference>
<dbReference type="PANTHER" id="PTHR45947:SF3">
    <property type="entry name" value="SULFOQUINOVOSYL TRANSFERASE SQD2"/>
    <property type="match status" value="1"/>
</dbReference>
<dbReference type="Gene3D" id="3.40.50.2000">
    <property type="entry name" value="Glycogen Phosphorylase B"/>
    <property type="match status" value="1"/>
</dbReference>
<gene>
    <name evidence="2" type="ORF">S12H4_23452</name>
</gene>
<dbReference type="PANTHER" id="PTHR45947">
    <property type="entry name" value="SULFOQUINOVOSYL TRANSFERASE SQD2"/>
    <property type="match status" value="1"/>
</dbReference>
<sequence length="117" mass="13366">MRIIQVVSYYPPYVGGMQNVTREISERLAKKGHQVEVFTSDIGCKKGKLRSTKNLKIHYLKSYEFAHTPIIPSLFFRLLKLSKNSIIHVHVAQALVPEVVCLVSKIRKIPYIAHIHG</sequence>
<reference evidence="2" key="1">
    <citation type="journal article" date="2014" name="Front. Microbiol.">
        <title>High frequency of phylogenetically diverse reductive dehalogenase-homologous genes in deep subseafloor sedimentary metagenomes.</title>
        <authorList>
            <person name="Kawai M."/>
            <person name="Futagami T."/>
            <person name="Toyoda A."/>
            <person name="Takaki Y."/>
            <person name="Nishi S."/>
            <person name="Hori S."/>
            <person name="Arai W."/>
            <person name="Tsubouchi T."/>
            <person name="Morono Y."/>
            <person name="Uchiyama I."/>
            <person name="Ito T."/>
            <person name="Fujiyama A."/>
            <person name="Inagaki F."/>
            <person name="Takami H."/>
        </authorList>
    </citation>
    <scope>NUCLEOTIDE SEQUENCE</scope>
    <source>
        <strain evidence="2">Expedition CK06-06</strain>
    </source>
</reference>
<protein>
    <recommendedName>
        <fullName evidence="1">Glycosyltransferase subfamily 4-like N-terminal domain-containing protein</fullName>
    </recommendedName>
</protein>
<dbReference type="Pfam" id="PF13439">
    <property type="entry name" value="Glyco_transf_4"/>
    <property type="match status" value="1"/>
</dbReference>
<organism evidence="2">
    <name type="scientific">marine sediment metagenome</name>
    <dbReference type="NCBI Taxonomy" id="412755"/>
    <lineage>
        <taxon>unclassified sequences</taxon>
        <taxon>metagenomes</taxon>
        <taxon>ecological metagenomes</taxon>
    </lineage>
</organism>
<dbReference type="SUPFAM" id="SSF53756">
    <property type="entry name" value="UDP-Glycosyltransferase/glycogen phosphorylase"/>
    <property type="match status" value="1"/>
</dbReference>
<dbReference type="InterPro" id="IPR050194">
    <property type="entry name" value="Glycosyltransferase_grp1"/>
</dbReference>
<name>X1RUJ4_9ZZZZ</name>
<feature type="non-terminal residue" evidence="2">
    <location>
        <position position="117"/>
    </location>
</feature>
<accession>X1RUJ4</accession>
<dbReference type="InterPro" id="IPR028098">
    <property type="entry name" value="Glyco_trans_4-like_N"/>
</dbReference>
<proteinExistence type="predicted"/>
<dbReference type="AlphaFoldDB" id="X1RUJ4"/>
<comment type="caution">
    <text evidence="2">The sequence shown here is derived from an EMBL/GenBank/DDBJ whole genome shotgun (WGS) entry which is preliminary data.</text>
</comment>
<feature type="domain" description="Glycosyltransferase subfamily 4-like N-terminal" evidence="1">
    <location>
        <begin position="14"/>
        <end position="117"/>
    </location>
</feature>
<evidence type="ECO:0000259" key="1">
    <source>
        <dbReference type="Pfam" id="PF13439"/>
    </source>
</evidence>
<evidence type="ECO:0000313" key="2">
    <source>
        <dbReference type="EMBL" id="GAI84343.1"/>
    </source>
</evidence>
<dbReference type="GO" id="GO:0016757">
    <property type="term" value="F:glycosyltransferase activity"/>
    <property type="evidence" value="ECO:0007669"/>
    <property type="project" value="TreeGrafter"/>
</dbReference>